<feature type="transmembrane region" description="Helical" evidence="1">
    <location>
        <begin position="156"/>
        <end position="174"/>
    </location>
</feature>
<keyword evidence="1" id="KW-1133">Transmembrane helix</keyword>
<reference evidence="3 4" key="1">
    <citation type="journal article" date="2015" name="Nature">
        <title>rRNA introns, odd ribosomes, and small enigmatic genomes across a large radiation of phyla.</title>
        <authorList>
            <person name="Brown C.T."/>
            <person name="Hug L.A."/>
            <person name="Thomas B.C."/>
            <person name="Sharon I."/>
            <person name="Castelle C.J."/>
            <person name="Singh A."/>
            <person name="Wilkins M.J."/>
            <person name="Williams K.H."/>
            <person name="Banfield J.F."/>
        </authorList>
    </citation>
    <scope>NUCLEOTIDE SEQUENCE [LARGE SCALE GENOMIC DNA]</scope>
</reference>
<evidence type="ECO:0000313" key="3">
    <source>
        <dbReference type="EMBL" id="KKU93076.1"/>
    </source>
</evidence>
<evidence type="ECO:0000256" key="2">
    <source>
        <dbReference type="SAM" id="SignalP"/>
    </source>
</evidence>
<comment type="caution">
    <text evidence="3">The sequence shown here is derived from an EMBL/GenBank/DDBJ whole genome shotgun (WGS) entry which is preliminary data.</text>
</comment>
<proteinExistence type="predicted"/>
<keyword evidence="2" id="KW-0732">Signal</keyword>
<dbReference type="AlphaFoldDB" id="A0A837INN9"/>
<name>A0A837INN9_9BACT</name>
<keyword evidence="1" id="KW-0812">Transmembrane</keyword>
<sequence length="175" mass="18396">MKNVIVAMLALGFMVAPAGAAAHCPLCTAGAAAAGGIAAWLGVSSIVIGIFLGAAALSMGWWLARNIRRSFIPLQTQIIAGGIFASTIIPLLPLFQEYTSWYVAFAGEYGTLLHNVYLLNLFLLGSIAGAFIVLVSPEVSKRVTALRRGKAMPYQGLAITFFLLLVASLVAELAL</sequence>
<dbReference type="EMBL" id="LCPH01000004">
    <property type="protein sequence ID" value="KKU93076.1"/>
    <property type="molecule type" value="Genomic_DNA"/>
</dbReference>
<feature type="transmembrane region" description="Helical" evidence="1">
    <location>
        <begin position="116"/>
        <end position="135"/>
    </location>
</feature>
<feature type="chain" id="PRO_5032659382" evidence="2">
    <location>
        <begin position="21"/>
        <end position="175"/>
    </location>
</feature>
<gene>
    <name evidence="3" type="ORF">UY25_C0004G0116</name>
</gene>
<keyword evidence="1" id="KW-0472">Membrane</keyword>
<dbReference type="Proteomes" id="UP000034462">
    <property type="component" value="Unassembled WGS sequence"/>
</dbReference>
<feature type="transmembrane region" description="Helical" evidence="1">
    <location>
        <begin position="43"/>
        <end position="64"/>
    </location>
</feature>
<evidence type="ECO:0000313" key="4">
    <source>
        <dbReference type="Proteomes" id="UP000034462"/>
    </source>
</evidence>
<accession>A0A837INN9</accession>
<evidence type="ECO:0000256" key="1">
    <source>
        <dbReference type="SAM" id="Phobius"/>
    </source>
</evidence>
<organism evidence="3 4">
    <name type="scientific">Candidatus Yanofskybacteria bacterium GW2011_GWC1_48_11</name>
    <dbReference type="NCBI Taxonomy" id="1619027"/>
    <lineage>
        <taxon>Bacteria</taxon>
        <taxon>Candidatus Yanofskyibacteriota</taxon>
    </lineage>
</organism>
<protein>
    <submittedName>
        <fullName evidence="3">Uncharacterized protein</fullName>
    </submittedName>
</protein>
<feature type="signal peptide" evidence="2">
    <location>
        <begin position="1"/>
        <end position="20"/>
    </location>
</feature>
<feature type="transmembrane region" description="Helical" evidence="1">
    <location>
        <begin position="76"/>
        <end position="96"/>
    </location>
</feature>